<name>A0A399SPG8_9MICO</name>
<gene>
    <name evidence="1" type="primary">ileS</name>
    <name evidence="1" type="ORF">DZF93_05530</name>
</gene>
<comment type="caution">
    <text evidence="1">The sequence shown here is derived from an EMBL/GenBank/DDBJ whole genome shotgun (WGS) entry which is preliminary data.</text>
</comment>
<accession>A0A399SPG8</accession>
<protein>
    <submittedName>
        <fullName evidence="1">Isoleucine--tRNA ligase</fullName>
        <ecNumber evidence="1">6.1.1.5</ecNumber>
    </submittedName>
</protein>
<evidence type="ECO:0000313" key="2">
    <source>
        <dbReference type="Proteomes" id="UP000266634"/>
    </source>
</evidence>
<evidence type="ECO:0000313" key="1">
    <source>
        <dbReference type="EMBL" id="RIJ43725.1"/>
    </source>
</evidence>
<dbReference type="Proteomes" id="UP000266634">
    <property type="component" value="Unassembled WGS sequence"/>
</dbReference>
<sequence length="125" mass="13141">VAGEYELVLEVAGDRADQALALLPGGGFLLLDTALTPELEAEGLARDVVRNVQDARKGAGLDVSDRISLVIRLDAAGAAQAERFRDLIARETLAVALRIDADDQATESVITVGGGSPLYIEVERA</sequence>
<proteinExistence type="predicted"/>
<dbReference type="AlphaFoldDB" id="A0A399SPG8"/>
<dbReference type="EC" id="6.1.1.5" evidence="1"/>
<organism evidence="1 2">
    <name type="scientific">Clavibacter michiganensis subsp. insidiosus</name>
    <dbReference type="NCBI Taxonomy" id="33014"/>
    <lineage>
        <taxon>Bacteria</taxon>
        <taxon>Bacillati</taxon>
        <taxon>Actinomycetota</taxon>
        <taxon>Actinomycetes</taxon>
        <taxon>Micrococcales</taxon>
        <taxon>Microbacteriaceae</taxon>
        <taxon>Clavibacter</taxon>
    </lineage>
</organism>
<keyword evidence="1" id="KW-0436">Ligase</keyword>
<feature type="non-terminal residue" evidence="1">
    <location>
        <position position="1"/>
    </location>
</feature>
<reference evidence="1 2" key="1">
    <citation type="submission" date="2018-08" db="EMBL/GenBank/DDBJ databases">
        <title>Genome Sequence of Clavibacter michiganensis Subspecies type strains, and the Atypical Peach-Colored Strains Isolated from Tomato.</title>
        <authorList>
            <person name="Osdaghi E."/>
            <person name="Portier P."/>
            <person name="Briand M."/>
            <person name="Jacques M.-A."/>
        </authorList>
    </citation>
    <scope>NUCLEOTIDE SEQUENCE [LARGE SCALE GENOMIC DNA]</scope>
    <source>
        <strain evidence="1 2">CFBP 6488</strain>
    </source>
</reference>
<dbReference type="EMBL" id="QWEA01000144">
    <property type="protein sequence ID" value="RIJ43725.1"/>
    <property type="molecule type" value="Genomic_DNA"/>
</dbReference>
<dbReference type="Pfam" id="PF19302">
    <property type="entry name" value="DUF5915"/>
    <property type="match status" value="1"/>
</dbReference>
<dbReference type="GO" id="GO:0004822">
    <property type="term" value="F:isoleucine-tRNA ligase activity"/>
    <property type="evidence" value="ECO:0007669"/>
    <property type="project" value="UniProtKB-EC"/>
</dbReference>